<name>A0A4R4XPS5_9PSEU</name>
<dbReference type="SUPFAM" id="SSF141868">
    <property type="entry name" value="EAL domain-like"/>
    <property type="match status" value="1"/>
</dbReference>
<dbReference type="Gene3D" id="3.30.450.20">
    <property type="entry name" value="PAS domain"/>
    <property type="match status" value="2"/>
</dbReference>
<dbReference type="PROSITE" id="PS50112">
    <property type="entry name" value="PAS"/>
    <property type="match status" value="2"/>
</dbReference>
<dbReference type="InterPro" id="IPR001633">
    <property type="entry name" value="EAL_dom"/>
</dbReference>
<dbReference type="SMART" id="SM00091">
    <property type="entry name" value="PAS"/>
    <property type="match status" value="2"/>
</dbReference>
<evidence type="ECO:0000259" key="2">
    <source>
        <dbReference type="PROSITE" id="PS50113"/>
    </source>
</evidence>
<dbReference type="PANTHER" id="PTHR44757">
    <property type="entry name" value="DIGUANYLATE CYCLASE DGCP"/>
    <property type="match status" value="1"/>
</dbReference>
<dbReference type="Gene3D" id="3.20.20.450">
    <property type="entry name" value="EAL domain"/>
    <property type="match status" value="1"/>
</dbReference>
<evidence type="ECO:0000259" key="4">
    <source>
        <dbReference type="PROSITE" id="PS50887"/>
    </source>
</evidence>
<evidence type="ECO:0000313" key="6">
    <source>
        <dbReference type="Proteomes" id="UP000294947"/>
    </source>
</evidence>
<dbReference type="InterPro" id="IPR013767">
    <property type="entry name" value="PAS_fold"/>
</dbReference>
<feature type="domain" description="GGDEF" evidence="4">
    <location>
        <begin position="305"/>
        <end position="437"/>
    </location>
</feature>
<dbReference type="Pfam" id="PF00563">
    <property type="entry name" value="EAL"/>
    <property type="match status" value="1"/>
</dbReference>
<dbReference type="PROSITE" id="PS50113">
    <property type="entry name" value="PAC"/>
    <property type="match status" value="1"/>
</dbReference>
<keyword evidence="6" id="KW-1185">Reference proteome</keyword>
<dbReference type="Proteomes" id="UP000294947">
    <property type="component" value="Unassembled WGS sequence"/>
</dbReference>
<dbReference type="EMBL" id="SMKW01000185">
    <property type="protein sequence ID" value="TDD32839.1"/>
    <property type="molecule type" value="Genomic_DNA"/>
</dbReference>
<evidence type="ECO:0000313" key="5">
    <source>
        <dbReference type="EMBL" id="TDD32839.1"/>
    </source>
</evidence>
<dbReference type="CDD" id="cd00130">
    <property type="entry name" value="PAS"/>
    <property type="match status" value="2"/>
</dbReference>
<evidence type="ECO:0000259" key="1">
    <source>
        <dbReference type="PROSITE" id="PS50112"/>
    </source>
</evidence>
<dbReference type="SMART" id="SM00086">
    <property type="entry name" value="PAC"/>
    <property type="match status" value="2"/>
</dbReference>
<reference evidence="5 6" key="1">
    <citation type="submission" date="2019-03" db="EMBL/GenBank/DDBJ databases">
        <title>Draft genome sequences of novel Actinobacteria.</title>
        <authorList>
            <person name="Sahin N."/>
            <person name="Ay H."/>
            <person name="Saygin H."/>
        </authorList>
    </citation>
    <scope>NUCLEOTIDE SEQUENCE [LARGE SCALE GENOMIC DNA]</scope>
    <source>
        <strain evidence="5 6">7K502</strain>
    </source>
</reference>
<dbReference type="InterPro" id="IPR035965">
    <property type="entry name" value="PAS-like_dom_sf"/>
</dbReference>
<dbReference type="PROSITE" id="PS50883">
    <property type="entry name" value="EAL"/>
    <property type="match status" value="1"/>
</dbReference>
<dbReference type="NCBIfam" id="TIGR00254">
    <property type="entry name" value="GGDEF"/>
    <property type="match status" value="1"/>
</dbReference>
<comment type="caution">
    <text evidence="5">The sequence shown here is derived from an EMBL/GenBank/DDBJ whole genome shotgun (WGS) entry which is preliminary data.</text>
</comment>
<dbReference type="Pfam" id="PF00989">
    <property type="entry name" value="PAS"/>
    <property type="match status" value="1"/>
</dbReference>
<dbReference type="SUPFAM" id="SSF55785">
    <property type="entry name" value="PYP-like sensor domain (PAS domain)"/>
    <property type="match status" value="2"/>
</dbReference>
<dbReference type="InterPro" id="IPR000700">
    <property type="entry name" value="PAS-assoc_C"/>
</dbReference>
<dbReference type="Gene3D" id="3.30.70.270">
    <property type="match status" value="1"/>
</dbReference>
<dbReference type="Pfam" id="PF13426">
    <property type="entry name" value="PAS_9"/>
    <property type="match status" value="1"/>
</dbReference>
<feature type="domain" description="PAS" evidence="1">
    <location>
        <begin position="41"/>
        <end position="78"/>
    </location>
</feature>
<dbReference type="CDD" id="cd01949">
    <property type="entry name" value="GGDEF"/>
    <property type="match status" value="1"/>
</dbReference>
<dbReference type="OrthoDB" id="23692at2"/>
<protein>
    <submittedName>
        <fullName evidence="5">EAL domain-containing protein</fullName>
    </submittedName>
</protein>
<proteinExistence type="predicted"/>
<feature type="domain" description="PAS" evidence="1">
    <location>
        <begin position="150"/>
        <end position="206"/>
    </location>
</feature>
<gene>
    <name evidence="5" type="ORF">E1288_46010</name>
</gene>
<dbReference type="CDD" id="cd01948">
    <property type="entry name" value="EAL"/>
    <property type="match status" value="1"/>
</dbReference>
<evidence type="ECO:0000259" key="3">
    <source>
        <dbReference type="PROSITE" id="PS50883"/>
    </source>
</evidence>
<dbReference type="InterPro" id="IPR043128">
    <property type="entry name" value="Rev_trsase/Diguanyl_cyclase"/>
</dbReference>
<dbReference type="SMART" id="SM00267">
    <property type="entry name" value="GGDEF"/>
    <property type="match status" value="1"/>
</dbReference>
<dbReference type="GO" id="GO:0006355">
    <property type="term" value="P:regulation of DNA-templated transcription"/>
    <property type="evidence" value="ECO:0007669"/>
    <property type="project" value="InterPro"/>
</dbReference>
<accession>A0A4R4XPS5</accession>
<dbReference type="SUPFAM" id="SSF55073">
    <property type="entry name" value="Nucleotide cyclase"/>
    <property type="match status" value="1"/>
</dbReference>
<feature type="domain" description="PAC" evidence="2">
    <location>
        <begin position="100"/>
        <end position="152"/>
    </location>
</feature>
<dbReference type="InterPro" id="IPR029787">
    <property type="entry name" value="Nucleotide_cyclase"/>
</dbReference>
<dbReference type="Pfam" id="PF00990">
    <property type="entry name" value="GGDEF"/>
    <property type="match status" value="1"/>
</dbReference>
<dbReference type="InterPro" id="IPR000014">
    <property type="entry name" value="PAS"/>
</dbReference>
<dbReference type="NCBIfam" id="TIGR00229">
    <property type="entry name" value="sensory_box"/>
    <property type="match status" value="2"/>
</dbReference>
<sequence length="707" mass="76855">MVEERDTEFVTRGGHDGIARLQSKAEARLGLLAAGLQEYAIFGIDAAGRVDGWDTGAERIMGYRSEEIIGRHFSVFSPAEPGVADHAEWQLAQAAELGSHVDEGWLLRRDGTRFWAHVVIIAQRSAAGGVRGFIQVIRDETEAGVRQQRSSRRFTDLFDLTPAGIALFDASERVLDANEALCGLLGYQLHDLNNMPAAGLLHPDDRGASLLLDAAATDAPLNRSRVHQRVLVRSDGQAVHCDVHSAASVADDGSRFWLVVFQDITERLRQTEALRYQATHDDLTGLLNRTGLNELLDSLLHRGAEQVAVLFCDIDNFKRVNDALGHEAGDELLTVLARRLVDGLPPECTPARLSGDKYLIICSDVDGVGGLEAFTMWVAELLRTSVPVRGHPVAVSASIGAAMLDRDTVGADLLRYANAAMFHAKSRGHGRVSLATPTMIATVEEQLGLEEQLRAAMETDSLVLHYQPILAGDRSVVMAEALVRWPHPDRGLLSPEVILRVAEQGNLLRGLDRWVLRTALRQAAGWPVRNGRPVAIAVNLVDLLPHDPEFVDEITAIITESGIDSHRVVLEIVETSLIDLPARPREAMAELAERGVRFALDDFGTGYSSLARLKDLPAQIIKLDRQFVSGVETDVADVAIARAMTGMGHAMGRSCVAEGVENIGQFLVLSDLGIDFYCVFRGWVQHQALGLVRVMVSSSRGSGGGGC</sequence>
<dbReference type="SMART" id="SM00052">
    <property type="entry name" value="EAL"/>
    <property type="match status" value="1"/>
</dbReference>
<dbReference type="PROSITE" id="PS50887">
    <property type="entry name" value="GGDEF"/>
    <property type="match status" value="1"/>
</dbReference>
<dbReference type="PANTHER" id="PTHR44757:SF2">
    <property type="entry name" value="BIOFILM ARCHITECTURE MAINTENANCE PROTEIN MBAA"/>
    <property type="match status" value="1"/>
</dbReference>
<dbReference type="InterPro" id="IPR052155">
    <property type="entry name" value="Biofilm_reg_signaling"/>
</dbReference>
<dbReference type="AlphaFoldDB" id="A0A4R4XPS5"/>
<dbReference type="InterPro" id="IPR000160">
    <property type="entry name" value="GGDEF_dom"/>
</dbReference>
<feature type="domain" description="EAL" evidence="3">
    <location>
        <begin position="446"/>
        <end position="702"/>
    </location>
</feature>
<dbReference type="InterPro" id="IPR035919">
    <property type="entry name" value="EAL_sf"/>
</dbReference>
<organism evidence="5 6">
    <name type="scientific">Saccharopolyspora elongata</name>
    <dbReference type="NCBI Taxonomy" id="2530387"/>
    <lineage>
        <taxon>Bacteria</taxon>
        <taxon>Bacillati</taxon>
        <taxon>Actinomycetota</taxon>
        <taxon>Actinomycetes</taxon>
        <taxon>Pseudonocardiales</taxon>
        <taxon>Pseudonocardiaceae</taxon>
        <taxon>Saccharopolyspora</taxon>
    </lineage>
</organism>
<dbReference type="InterPro" id="IPR001610">
    <property type="entry name" value="PAC"/>
</dbReference>